<dbReference type="InterPro" id="IPR007627">
    <property type="entry name" value="RNA_pol_sigma70_r2"/>
</dbReference>
<dbReference type="Gene3D" id="1.10.1740.10">
    <property type="match status" value="1"/>
</dbReference>
<evidence type="ECO:0000256" key="4">
    <source>
        <dbReference type="ARBA" id="ARBA00023082"/>
    </source>
</evidence>
<dbReference type="InterPro" id="IPR052704">
    <property type="entry name" value="ECF_Sigma-70_Domain"/>
</dbReference>
<dbReference type="SUPFAM" id="SSF88659">
    <property type="entry name" value="Sigma3 and sigma4 domains of RNA polymerase sigma factors"/>
    <property type="match status" value="1"/>
</dbReference>
<name>A0ABR9L3H6_9PSEU</name>
<gene>
    <name evidence="8" type="ORF">H4W30_001824</name>
</gene>
<dbReference type="SUPFAM" id="SSF88946">
    <property type="entry name" value="Sigma2 domain of RNA polymerase sigma factors"/>
    <property type="match status" value="1"/>
</dbReference>
<reference evidence="8 9" key="1">
    <citation type="submission" date="2020-10" db="EMBL/GenBank/DDBJ databases">
        <title>Sequencing the genomes of 1000 actinobacteria strains.</title>
        <authorList>
            <person name="Klenk H.-P."/>
        </authorList>
    </citation>
    <scope>NUCLEOTIDE SEQUENCE [LARGE SCALE GENOMIC DNA]</scope>
    <source>
        <strain evidence="8 9">DSM 46661</strain>
    </source>
</reference>
<dbReference type="Gene3D" id="1.10.10.10">
    <property type="entry name" value="Winged helix-like DNA-binding domain superfamily/Winged helix DNA-binding domain"/>
    <property type="match status" value="1"/>
</dbReference>
<dbReference type="Pfam" id="PF08281">
    <property type="entry name" value="Sigma70_r4_2"/>
    <property type="match status" value="1"/>
</dbReference>
<comment type="similarity">
    <text evidence="1">Belongs to the sigma-70 factor family. ECF subfamily.</text>
</comment>
<protein>
    <submittedName>
        <fullName evidence="8">RNA polymerase sigma-70 factor (ECF subfamily)</fullName>
    </submittedName>
</protein>
<proteinExistence type="inferred from homology"/>
<evidence type="ECO:0000259" key="6">
    <source>
        <dbReference type="Pfam" id="PF04542"/>
    </source>
</evidence>
<evidence type="ECO:0000313" key="9">
    <source>
        <dbReference type="Proteomes" id="UP000656548"/>
    </source>
</evidence>
<keyword evidence="9" id="KW-1185">Reference proteome</keyword>
<evidence type="ECO:0000313" key="8">
    <source>
        <dbReference type="EMBL" id="MBE1574795.1"/>
    </source>
</evidence>
<keyword evidence="4" id="KW-0731">Sigma factor</keyword>
<dbReference type="SUPFAM" id="SSF54427">
    <property type="entry name" value="NTF2-like"/>
    <property type="match status" value="1"/>
</dbReference>
<dbReference type="NCBIfam" id="NF007214">
    <property type="entry name" value="PRK09636.1"/>
    <property type="match status" value="1"/>
</dbReference>
<evidence type="ECO:0000256" key="2">
    <source>
        <dbReference type="ARBA" id="ARBA00011344"/>
    </source>
</evidence>
<dbReference type="PANTHER" id="PTHR30173">
    <property type="entry name" value="SIGMA 19 FACTOR"/>
    <property type="match status" value="1"/>
</dbReference>
<evidence type="ECO:0000256" key="1">
    <source>
        <dbReference type="ARBA" id="ARBA00010641"/>
    </source>
</evidence>
<dbReference type="Pfam" id="PF04542">
    <property type="entry name" value="Sigma70_r2"/>
    <property type="match status" value="1"/>
</dbReference>
<dbReference type="NCBIfam" id="TIGR02957">
    <property type="entry name" value="SigX4"/>
    <property type="match status" value="1"/>
</dbReference>
<keyword evidence="3" id="KW-0805">Transcription regulation</keyword>
<dbReference type="NCBIfam" id="TIGR02937">
    <property type="entry name" value="sigma70-ECF"/>
    <property type="match status" value="1"/>
</dbReference>
<keyword evidence="5" id="KW-0804">Transcription</keyword>
<evidence type="ECO:0000256" key="5">
    <source>
        <dbReference type="ARBA" id="ARBA00023163"/>
    </source>
</evidence>
<dbReference type="EMBL" id="JADBEJ010000001">
    <property type="protein sequence ID" value="MBE1574795.1"/>
    <property type="molecule type" value="Genomic_DNA"/>
</dbReference>
<dbReference type="InterPro" id="IPR014303">
    <property type="entry name" value="RNA_pol_sigma-70_ECF"/>
</dbReference>
<comment type="caution">
    <text evidence="8">The sequence shown here is derived from an EMBL/GenBank/DDBJ whole genome shotgun (WGS) entry which is preliminary data.</text>
</comment>
<dbReference type="InterPro" id="IPR013325">
    <property type="entry name" value="RNA_pol_sigma_r2"/>
</dbReference>
<dbReference type="InterPro" id="IPR036388">
    <property type="entry name" value="WH-like_DNA-bd_sf"/>
</dbReference>
<dbReference type="Gene3D" id="3.10.450.50">
    <property type="match status" value="1"/>
</dbReference>
<dbReference type="InterPro" id="IPR013324">
    <property type="entry name" value="RNA_pol_sigma_r3/r4-like"/>
</dbReference>
<dbReference type="RefSeq" id="WP_192742351.1">
    <property type="nucleotide sequence ID" value="NZ_JADBEJ010000001.1"/>
</dbReference>
<dbReference type="PANTHER" id="PTHR30173:SF36">
    <property type="entry name" value="ECF RNA POLYMERASE SIGMA FACTOR SIGJ"/>
    <property type="match status" value="1"/>
</dbReference>
<dbReference type="Proteomes" id="UP000656548">
    <property type="component" value="Unassembled WGS sequence"/>
</dbReference>
<feature type="domain" description="RNA polymerase sigma factor 70 region 4 type 2" evidence="7">
    <location>
        <begin position="107"/>
        <end position="158"/>
    </location>
</feature>
<dbReference type="CDD" id="cd06171">
    <property type="entry name" value="Sigma70_r4"/>
    <property type="match status" value="1"/>
</dbReference>
<comment type="subunit">
    <text evidence="2">Interacts transiently with the RNA polymerase catalytic core formed by RpoA, RpoB, RpoC and RpoZ (2 alpha, 1 beta, 1 beta' and 1 omega subunit) to form the RNA polymerase holoenzyme that can initiate transcription.</text>
</comment>
<feature type="domain" description="RNA polymerase sigma-70 region 2" evidence="6">
    <location>
        <begin position="7"/>
        <end position="70"/>
    </location>
</feature>
<evidence type="ECO:0000259" key="7">
    <source>
        <dbReference type="Pfam" id="PF08281"/>
    </source>
</evidence>
<accession>A0ABR9L3H6</accession>
<dbReference type="InterPro" id="IPR032710">
    <property type="entry name" value="NTF2-like_dom_sf"/>
</dbReference>
<sequence>MDGATEFERLRPVMFGLAYRLLGSAAEAEDVVQDAYPKWAGAERESITSPRAWLAKVVTNLCLNRLTSARAQRERYVGPWLPEPVLTSDDVLGPLETAEQRDSVSLAMMVLLEQLSPVERAVFVLKEAFAYSHREIGAILDVSEVNSRQLHRRARKALDRSPERRVSNPRQLEKLVESFLSAARDGDLPALESLLTADVTAWSDGGGKATAARRPVHGAAKVARLYAGMFAGAGQVSIGILEVNGEPAVVARAGDVLFGILGFEVVGGRIRGLRAVANPEKLAFLSGQLSRSGWPAGSGGWKLS</sequence>
<dbReference type="InterPro" id="IPR013249">
    <property type="entry name" value="RNA_pol_sigma70_r4_t2"/>
</dbReference>
<organism evidence="8 9">
    <name type="scientific">Amycolatopsis roodepoortensis</name>
    <dbReference type="NCBI Taxonomy" id="700274"/>
    <lineage>
        <taxon>Bacteria</taxon>
        <taxon>Bacillati</taxon>
        <taxon>Actinomycetota</taxon>
        <taxon>Actinomycetes</taxon>
        <taxon>Pseudonocardiales</taxon>
        <taxon>Pseudonocardiaceae</taxon>
        <taxon>Amycolatopsis</taxon>
    </lineage>
</organism>
<dbReference type="InterPro" id="IPR014284">
    <property type="entry name" value="RNA_pol_sigma-70_dom"/>
</dbReference>
<evidence type="ECO:0000256" key="3">
    <source>
        <dbReference type="ARBA" id="ARBA00023015"/>
    </source>
</evidence>